<dbReference type="STRING" id="74969.FAD_1001"/>
<feature type="transmembrane region" description="Helical" evidence="1">
    <location>
        <begin position="6"/>
        <end position="26"/>
    </location>
</feature>
<accession>A0A1V0N400</accession>
<evidence type="ECO:0000313" key="3">
    <source>
        <dbReference type="Proteomes" id="UP000192050"/>
    </source>
</evidence>
<dbReference type="OrthoDB" id="383016at2157"/>
<keyword evidence="3" id="KW-1185">Reference proteome</keyword>
<proteinExistence type="predicted"/>
<keyword evidence="1" id="KW-0472">Membrane</keyword>
<keyword evidence="1" id="KW-0812">Transmembrane</keyword>
<evidence type="ECO:0000313" key="2">
    <source>
        <dbReference type="EMBL" id="ARD84882.1"/>
    </source>
</evidence>
<protein>
    <submittedName>
        <fullName evidence="2">Membrane protein</fullName>
    </submittedName>
</protein>
<reference evidence="2 3" key="1">
    <citation type="submission" date="2011-10" db="EMBL/GenBank/DDBJ databases">
        <title>Metabolic and evolutionary patterns in the extreme acidophile Ferroplasma acidiphilum.</title>
        <authorList>
            <person name="Golyshina O.V."/>
            <person name="Kozyavkin S.A."/>
            <person name="Tatusov R.L."/>
            <person name="Slesarev A.I."/>
            <person name="Golyshin P.N."/>
        </authorList>
    </citation>
    <scope>NUCLEOTIDE SEQUENCE [LARGE SCALE GENOMIC DNA]</scope>
    <source>
        <strain evidence="3">Y</strain>
    </source>
</reference>
<dbReference type="KEGG" id="fai:FAD_1001"/>
<dbReference type="AlphaFoldDB" id="A0A1V0N400"/>
<keyword evidence="1" id="KW-1133">Transmembrane helix</keyword>
<gene>
    <name evidence="2" type="ORF">FAD_1001</name>
</gene>
<dbReference type="Proteomes" id="UP000192050">
    <property type="component" value="Chromosome"/>
</dbReference>
<dbReference type="EMBL" id="CP015363">
    <property type="protein sequence ID" value="ARD84882.1"/>
    <property type="molecule type" value="Genomic_DNA"/>
</dbReference>
<evidence type="ECO:0000256" key="1">
    <source>
        <dbReference type="SAM" id="Phobius"/>
    </source>
</evidence>
<name>A0A1V0N400_9ARCH</name>
<sequence length="167" mass="17647">MVNKKYLIVVPIVAVILLSSIIFVPYSTSIPGNQYSASNSGSQPAYMNITSITLHDGVITPCLLNGTYHITAVSANLTSLSLIHITASNGKVNITATSGNLTGLNLWSNSLGFSVLDTAVDGILTPITSITGVISGNITIQDATLEPTYFHADYQDLSNSNINMDNL</sequence>
<dbReference type="RefSeq" id="WP_081142316.1">
    <property type="nucleotide sequence ID" value="NZ_CP015363.1"/>
</dbReference>
<organism evidence="2 3">
    <name type="scientific">Ferroplasma acidiphilum</name>
    <dbReference type="NCBI Taxonomy" id="74969"/>
    <lineage>
        <taxon>Archaea</taxon>
        <taxon>Methanobacteriati</taxon>
        <taxon>Thermoplasmatota</taxon>
        <taxon>Thermoplasmata</taxon>
        <taxon>Thermoplasmatales</taxon>
        <taxon>Ferroplasmaceae</taxon>
        <taxon>Ferroplasma</taxon>
    </lineage>
</organism>
<dbReference type="GeneID" id="31676500"/>